<accession>A0A1I3HSN0</accession>
<feature type="domain" description="Type I restriction enzyme R protein N-terminal" evidence="2">
    <location>
        <begin position="53"/>
        <end position="126"/>
    </location>
</feature>
<organism evidence="3 4">
    <name type="scientific">Albimonas pacifica</name>
    <dbReference type="NCBI Taxonomy" id="1114924"/>
    <lineage>
        <taxon>Bacteria</taxon>
        <taxon>Pseudomonadati</taxon>
        <taxon>Pseudomonadota</taxon>
        <taxon>Alphaproteobacteria</taxon>
        <taxon>Rhodobacterales</taxon>
        <taxon>Paracoccaceae</taxon>
        <taxon>Albimonas</taxon>
    </lineage>
</organism>
<gene>
    <name evidence="3" type="ORF">SAMN05216258_106155</name>
</gene>
<proteinExistence type="predicted"/>
<dbReference type="PIRSF" id="PIRSF035009">
    <property type="entry name" value="UCP035009_HSDR_N"/>
    <property type="match status" value="1"/>
</dbReference>
<reference evidence="3 4" key="1">
    <citation type="submission" date="2016-10" db="EMBL/GenBank/DDBJ databases">
        <authorList>
            <person name="de Groot N.N."/>
        </authorList>
    </citation>
    <scope>NUCLEOTIDE SEQUENCE [LARGE SCALE GENOMIC DNA]</scope>
    <source>
        <strain evidence="3 4">CGMCC 1.11030</strain>
    </source>
</reference>
<dbReference type="RefSeq" id="WP_092860510.1">
    <property type="nucleotide sequence ID" value="NZ_FOQH01000006.1"/>
</dbReference>
<dbReference type="Pfam" id="PF13588">
    <property type="entry name" value="HSDR_N_2"/>
    <property type="match status" value="1"/>
</dbReference>
<feature type="region of interest" description="Disordered" evidence="1">
    <location>
        <begin position="235"/>
        <end position="262"/>
    </location>
</feature>
<evidence type="ECO:0000259" key="2">
    <source>
        <dbReference type="Pfam" id="PF13588"/>
    </source>
</evidence>
<dbReference type="EMBL" id="FOQH01000006">
    <property type="protein sequence ID" value="SFI38768.1"/>
    <property type="molecule type" value="Genomic_DNA"/>
</dbReference>
<sequence>MSDFFERVAQISSRSKVAERQAQTEEATKTSVILPFLQMLGFDVFNLDEVIPEFVADVGTKKGEKVDFAVKIDGKIAMLVEAKPIGAKLGDVQYSQLFRYFSVTEARLAILTNGREAWFFSDTDAPNKMDGKPFFRFDFQNYDRAQVEELARFQKPNFEIEAIVEAASNLKYTRAAATYLKQQLGDPEDEFVRLIGRRIHEGSITKAVSEQLRPAIQSALEEIIRDRIQDKLSISFREDRKPAPEPQPAAEADEPSPGDVVTTPEELAGHLIVRAIAARHVPVDRIAIRDAKSYCAILMDDNNRKPICRLYFNSATTRHVGIFDAEKAEARHKVSGPDDLYQYVDQIEAVIKSYA</sequence>
<dbReference type="OrthoDB" id="9148007at2"/>
<evidence type="ECO:0000313" key="4">
    <source>
        <dbReference type="Proteomes" id="UP000199377"/>
    </source>
</evidence>
<evidence type="ECO:0000256" key="1">
    <source>
        <dbReference type="SAM" id="MobiDB-lite"/>
    </source>
</evidence>
<dbReference type="Proteomes" id="UP000199377">
    <property type="component" value="Unassembled WGS sequence"/>
</dbReference>
<keyword evidence="4" id="KW-1185">Reference proteome</keyword>
<dbReference type="AlphaFoldDB" id="A0A1I3HSN0"/>
<evidence type="ECO:0000313" key="3">
    <source>
        <dbReference type="EMBL" id="SFI38768.1"/>
    </source>
</evidence>
<protein>
    <recommendedName>
        <fullName evidence="2">Type I restriction enzyme R protein N-terminal domain-containing protein</fullName>
    </recommendedName>
</protein>
<dbReference type="STRING" id="1114924.SAMN05216258_106155"/>
<dbReference type="InterPro" id="IPR017035">
    <property type="entry name" value="UCP035009_HsdR_All3000-type"/>
</dbReference>
<name>A0A1I3HSN0_9RHOB</name>
<dbReference type="InterPro" id="IPR029464">
    <property type="entry name" value="HSDR_N"/>
</dbReference>